<dbReference type="GO" id="GO:0006487">
    <property type="term" value="P:protein N-linked glycosylation"/>
    <property type="evidence" value="ECO:0007669"/>
    <property type="project" value="UniProtKB-UniRule"/>
</dbReference>
<evidence type="ECO:0000313" key="18">
    <source>
        <dbReference type="Proteomes" id="UP001174936"/>
    </source>
</evidence>
<evidence type="ECO:0000256" key="6">
    <source>
        <dbReference type="ARBA" id="ARBA00022968"/>
    </source>
</evidence>
<name>A0AA39Y0P1_9PEZI</name>
<comment type="similarity">
    <text evidence="2 12">Belongs to the glycosyl hydrolase 63 family.</text>
</comment>
<evidence type="ECO:0000256" key="5">
    <source>
        <dbReference type="ARBA" id="ARBA00022824"/>
    </source>
</evidence>
<reference evidence="17" key="1">
    <citation type="submission" date="2023-06" db="EMBL/GenBank/DDBJ databases">
        <title>Genome-scale phylogeny and comparative genomics of the fungal order Sordariales.</title>
        <authorList>
            <consortium name="Lawrence Berkeley National Laboratory"/>
            <person name="Hensen N."/>
            <person name="Bonometti L."/>
            <person name="Westerberg I."/>
            <person name="Brannstrom I.O."/>
            <person name="Guillou S."/>
            <person name="Cros-Aarteil S."/>
            <person name="Calhoun S."/>
            <person name="Haridas S."/>
            <person name="Kuo A."/>
            <person name="Mondo S."/>
            <person name="Pangilinan J."/>
            <person name="Riley R."/>
            <person name="Labutti K."/>
            <person name="Andreopoulos B."/>
            <person name="Lipzen A."/>
            <person name="Chen C."/>
            <person name="Yanf M."/>
            <person name="Daum C."/>
            <person name="Ng V."/>
            <person name="Clum A."/>
            <person name="Steindorff A."/>
            <person name="Ohm R."/>
            <person name="Martin F."/>
            <person name="Silar P."/>
            <person name="Natvig D."/>
            <person name="Lalanne C."/>
            <person name="Gautier V."/>
            <person name="Ament-Velasquez S.L."/>
            <person name="Kruys A."/>
            <person name="Hutchinson M.I."/>
            <person name="Powell A.J."/>
            <person name="Barry K."/>
            <person name="Miller A.N."/>
            <person name="Grigoriev I.V."/>
            <person name="Debuchy R."/>
            <person name="Gladieux P."/>
            <person name="Thoren M.H."/>
            <person name="Johannesson H."/>
        </authorList>
    </citation>
    <scope>NUCLEOTIDE SEQUENCE</scope>
    <source>
        <strain evidence="17">SMH2532-1</strain>
    </source>
</reference>
<comment type="subcellular location">
    <subcellularLocation>
        <location evidence="1 12">Endoplasmic reticulum membrane</location>
        <topology evidence="1 12">Single-pass type II membrane protein</topology>
    </subcellularLocation>
</comment>
<proteinExistence type="inferred from homology"/>
<dbReference type="PANTHER" id="PTHR10412:SF11">
    <property type="entry name" value="MANNOSYL-OLIGOSACCHARIDE GLUCOSIDASE"/>
    <property type="match status" value="1"/>
</dbReference>
<dbReference type="InterPro" id="IPR031335">
    <property type="entry name" value="Glyco_hydro_63_C"/>
</dbReference>
<comment type="catalytic activity">
    <reaction evidence="12">
        <text>N(4)-(alpha-D-Glc-(1-&gt;2)-alpha-D-Glc-(1-&gt;3)-alpha-D-Glc-(1-&gt;3)-alpha-D-Man-(1-&gt;2)-alpha-D-Man-(1-&gt;2)-alpha-D-Man-(1-&gt;3)-[alpha-D-Man-(1-&gt;2)-alpha-D-Man-(1-&gt;3)-[alpha-D-Man-(1-&gt;2)-alpha-D-Man-(1-&gt;6)]-alpha-D-Man-(1-&gt;6)]-beta-D-Man-(1-&gt;4)-beta-D-GlcNAc-(1-&gt;4)-beta-D-GlcNAc)-L-asparaginyl-[protein] + H2O = N(4)-(alpha-D-Glc-(1-&gt;3)-alpha-D-Glc-(1-&gt;3)-alpha-D-Man-(1-&gt;2)-alpha-D-Man-(1-&gt;2)-alpha-D-Man-(1-&gt;3)-[alpha-D-Man-(1-&gt;2)-alpha-D-Man-(1-&gt;3)-[alpha-D-Man-(1-&gt;2)-alpha-D-Man-(1-&gt;6)]-alpha-D-Man-(1-&gt;6)]-beta-D-Man-(1-&gt;4)-beta-D-GlcNAc-(1-&gt;4)-beta-D-GlcNAc)-L-asparaginyl-[protein] + beta-D-glucose</text>
        <dbReference type="Rhea" id="RHEA:55988"/>
        <dbReference type="Rhea" id="RHEA-COMP:12806"/>
        <dbReference type="Rhea" id="RHEA-COMP:14355"/>
        <dbReference type="ChEBI" id="CHEBI:15377"/>
        <dbReference type="ChEBI" id="CHEBI:15903"/>
        <dbReference type="ChEBI" id="CHEBI:59082"/>
        <dbReference type="ChEBI" id="CHEBI:132537"/>
        <dbReference type="EC" id="3.2.1.106"/>
    </reaction>
</comment>
<evidence type="ECO:0000256" key="9">
    <source>
        <dbReference type="ARBA" id="ARBA00023180"/>
    </source>
</evidence>
<evidence type="ECO:0000259" key="15">
    <source>
        <dbReference type="Pfam" id="PF03200"/>
    </source>
</evidence>
<feature type="transmembrane region" description="Helical" evidence="12">
    <location>
        <begin position="791"/>
        <end position="811"/>
    </location>
</feature>
<keyword evidence="8 12" id="KW-0472">Membrane</keyword>
<gene>
    <name evidence="17" type="ORF">B0T16DRAFT_392295</name>
</gene>
<evidence type="ECO:0000313" key="17">
    <source>
        <dbReference type="EMBL" id="KAK0643831.1"/>
    </source>
</evidence>
<dbReference type="InterPro" id="IPR031631">
    <property type="entry name" value="Glyco_hydro_63N"/>
</dbReference>
<keyword evidence="10 12" id="KW-0326">Glycosidase</keyword>
<dbReference type="InterPro" id="IPR004888">
    <property type="entry name" value="Glycoside_hydrolase_63"/>
</dbReference>
<feature type="chain" id="PRO_5041411891" description="Mannosyl-oligosaccharide glucosidase" evidence="14">
    <location>
        <begin position="20"/>
        <end position="852"/>
    </location>
</feature>
<dbReference type="SUPFAM" id="SSF48208">
    <property type="entry name" value="Six-hairpin glycosidases"/>
    <property type="match status" value="1"/>
</dbReference>
<feature type="domain" description="Glycosyl hydrolase family 63 N-terminal" evidence="16">
    <location>
        <begin position="49"/>
        <end position="241"/>
    </location>
</feature>
<keyword evidence="14" id="KW-0732">Signal</keyword>
<comment type="pathway">
    <text evidence="13">Glycan metabolism; N-glycan degradation.</text>
</comment>
<evidence type="ECO:0000256" key="4">
    <source>
        <dbReference type="ARBA" id="ARBA00022801"/>
    </source>
</evidence>
<evidence type="ECO:0000256" key="11">
    <source>
        <dbReference type="ARBA" id="ARBA00038888"/>
    </source>
</evidence>
<dbReference type="Gene3D" id="2.70.98.110">
    <property type="entry name" value="Glycosyl hydrolase family 63, N-terminal domain"/>
    <property type="match status" value="1"/>
</dbReference>
<dbReference type="InterPro" id="IPR038518">
    <property type="entry name" value="Glyco_hydro_63N_sf"/>
</dbReference>
<keyword evidence="9 13" id="KW-0325">Glycoprotein</keyword>
<accession>A0AA39Y0P1</accession>
<keyword evidence="18" id="KW-1185">Reference proteome</keyword>
<comment type="function">
    <text evidence="12">Cleaves the distal alpha 1,2-linked glucose residue from the Glc(3)Man(9)GlcNAc(2) oligosaccharide precursor.</text>
</comment>
<sequence>MAAMLICLVLPVLCALCFSTPAIAASQLSNSISNSPRSPSAAGWSWQTWGPYRPNLYFGVRPQVTDTLLMGLMWASGENRQRMLTTLRDTCEQDDGMQGYGWEFYDTRTGGSQVIHDTQLHLDLATNFLKSKDGKNWAVRIVGTPKKGTTDVKTTIILHTAVEKEISDGSKSLVCENKSKSKTGVEATCLGDIAALGKFELQVLGDERNNILQDVVVNSVRVPEEEIWQAKAVFTDQVKSAGGDQMTVKDASGDGNMHFVQMTFQGPFKLTFTYRVPDTPTLDANAVDKGIDSLRSSFSTTLDTVFPRAPPFHLEKYAGFSQAILSNLLGGLGFFHGDSKVDYSNASEYQETDLDFWTKAASAMSHAQITTTSPQTLLSFTPSRPFFPRGFLWDEGFHLLPVVEWDLDLAVSVLQSWLNLMDDDGWIGREQILGPEARSRVPPQFQTQYPHYANPPTLSLIVPIIISKLTGASPYTGHPSVYISSPDQASILLKAIFPLLARHYDWFRRTQPGNFTAYPRPPSSIAGTGFRWRGRTPEHTLTSGLDDYPRANPPHPGELHLDALAWVGASASALQQVAHHLGDAASAQTYASHVKNVKHNLDALHWDPNRNTYCDSTIQEGKYTHICREGYLPLFPLLLGLMDAEHPNLPALLDLMSNPDKLWSPYGLRSLSKSDEGYGRGENYWRGAIWVNLNVLAVLRLKVIGSSQSGPQAVRTKASKLAADLRKRLVETVYESWEQTGFFWEQYSDTTGEGRRSRAFTGWTAAVILLMGLQFGDGAKEGRETSDASGGVMMSLVGALAFPIVVVAVIPALRKKVLGAVAGVVYSVLTWSRARRGGRGYEEVIDLDEYEP</sequence>
<feature type="domain" description="Glycosyl hydrolase family 63 C-terminal" evidence="15">
    <location>
        <begin position="286"/>
        <end position="772"/>
    </location>
</feature>
<feature type="signal peptide" evidence="14">
    <location>
        <begin position="1"/>
        <end position="19"/>
    </location>
</feature>
<evidence type="ECO:0000256" key="12">
    <source>
        <dbReference type="RuleBase" id="RU368089"/>
    </source>
</evidence>
<keyword evidence="7 12" id="KW-1133">Transmembrane helix</keyword>
<dbReference type="EMBL" id="JAULSV010000005">
    <property type="protein sequence ID" value="KAK0643831.1"/>
    <property type="molecule type" value="Genomic_DNA"/>
</dbReference>
<evidence type="ECO:0000256" key="1">
    <source>
        <dbReference type="ARBA" id="ARBA00004648"/>
    </source>
</evidence>
<dbReference type="Pfam" id="PF03200">
    <property type="entry name" value="Glyco_hydro_63"/>
    <property type="match status" value="1"/>
</dbReference>
<evidence type="ECO:0000256" key="3">
    <source>
        <dbReference type="ARBA" id="ARBA00022692"/>
    </source>
</evidence>
<evidence type="ECO:0000256" key="2">
    <source>
        <dbReference type="ARBA" id="ARBA00010833"/>
    </source>
</evidence>
<evidence type="ECO:0000256" key="13">
    <source>
        <dbReference type="RuleBase" id="RU369107"/>
    </source>
</evidence>
<dbReference type="Gene3D" id="1.50.10.10">
    <property type="match status" value="1"/>
</dbReference>
<keyword evidence="5 12" id="KW-0256">Endoplasmic reticulum</keyword>
<dbReference type="EC" id="3.2.1.106" evidence="11 12"/>
<evidence type="ECO:0000256" key="10">
    <source>
        <dbReference type="ARBA" id="ARBA00023295"/>
    </source>
</evidence>
<evidence type="ECO:0000256" key="8">
    <source>
        <dbReference type="ARBA" id="ARBA00023136"/>
    </source>
</evidence>
<dbReference type="PANTHER" id="PTHR10412">
    <property type="entry name" value="MANNOSYL-OLIGOSACCHARIDE GLUCOSIDASE"/>
    <property type="match status" value="1"/>
</dbReference>
<dbReference type="Pfam" id="PF16923">
    <property type="entry name" value="Glyco_hydro_63N"/>
    <property type="match status" value="1"/>
</dbReference>
<protein>
    <recommendedName>
        <fullName evidence="11 12">Mannosyl-oligosaccharide glucosidase</fullName>
        <ecNumber evidence="11 12">3.2.1.106</ecNumber>
    </recommendedName>
    <alternativeName>
        <fullName evidence="13">Glucosidase I</fullName>
    </alternativeName>
</protein>
<keyword evidence="6" id="KW-0735">Signal-anchor</keyword>
<keyword evidence="4 12" id="KW-0378">Hydrolase</keyword>
<organism evidence="17 18">
    <name type="scientific">Cercophora newfieldiana</name>
    <dbReference type="NCBI Taxonomy" id="92897"/>
    <lineage>
        <taxon>Eukaryota</taxon>
        <taxon>Fungi</taxon>
        <taxon>Dikarya</taxon>
        <taxon>Ascomycota</taxon>
        <taxon>Pezizomycotina</taxon>
        <taxon>Sordariomycetes</taxon>
        <taxon>Sordariomycetidae</taxon>
        <taxon>Sordariales</taxon>
        <taxon>Lasiosphaeriaceae</taxon>
        <taxon>Cercophora</taxon>
    </lineage>
</organism>
<evidence type="ECO:0000259" key="16">
    <source>
        <dbReference type="Pfam" id="PF16923"/>
    </source>
</evidence>
<evidence type="ECO:0000256" key="14">
    <source>
        <dbReference type="SAM" id="SignalP"/>
    </source>
</evidence>
<dbReference type="InterPro" id="IPR008928">
    <property type="entry name" value="6-hairpin_glycosidase_sf"/>
</dbReference>
<dbReference type="GO" id="GO:0009311">
    <property type="term" value="P:oligosaccharide metabolic process"/>
    <property type="evidence" value="ECO:0007669"/>
    <property type="project" value="UniProtKB-UniRule"/>
</dbReference>
<comment type="caution">
    <text evidence="17">The sequence shown here is derived from an EMBL/GenBank/DDBJ whole genome shotgun (WGS) entry which is preliminary data.</text>
</comment>
<dbReference type="GO" id="GO:0004573">
    <property type="term" value="F:Glc3Man9GlcNAc2 oligosaccharide glucosidase activity"/>
    <property type="evidence" value="ECO:0007669"/>
    <property type="project" value="UniProtKB-UniRule"/>
</dbReference>
<dbReference type="InterPro" id="IPR012341">
    <property type="entry name" value="6hp_glycosidase-like_sf"/>
</dbReference>
<evidence type="ECO:0000256" key="7">
    <source>
        <dbReference type="ARBA" id="ARBA00022989"/>
    </source>
</evidence>
<dbReference type="GO" id="GO:0005789">
    <property type="term" value="C:endoplasmic reticulum membrane"/>
    <property type="evidence" value="ECO:0007669"/>
    <property type="project" value="UniProtKB-SubCell"/>
</dbReference>
<dbReference type="Proteomes" id="UP001174936">
    <property type="component" value="Unassembled WGS sequence"/>
</dbReference>
<keyword evidence="3 12" id="KW-0812">Transmembrane</keyword>
<dbReference type="AlphaFoldDB" id="A0AA39Y0P1"/>